<sequence length="170" mass="19008">MSKHEPHAYSAVEVVSFAKEALENFFDIPIAIIEASFHYLIDGLQAILREYIAFVVSCGTKQAYMPTLPPLTRCSRDSKSHHRPTTSRGTQRLYIRINTLHHLVSQLQSLDKSVSISPKVLPNRSLSSKRKPSSTSSYFEASLSTLRLACQHVSEVAAHRLIFLDSSPVV</sequence>
<dbReference type="EMBL" id="JBEAFC010000014">
    <property type="protein sequence ID" value="KAL1532141.1"/>
    <property type="molecule type" value="Genomic_DNA"/>
</dbReference>
<dbReference type="InterPro" id="IPR008528">
    <property type="entry name" value="unc-13_homologue"/>
</dbReference>
<comment type="caution">
    <text evidence="2">The sequence shown here is derived from an EMBL/GenBank/DDBJ whole genome shotgun (WGS) entry which is preliminary data.</text>
</comment>
<organism evidence="2 3">
    <name type="scientific">Salvia divinorum</name>
    <name type="common">Maria pastora</name>
    <name type="synonym">Diviner's sage</name>
    <dbReference type="NCBI Taxonomy" id="28513"/>
    <lineage>
        <taxon>Eukaryota</taxon>
        <taxon>Viridiplantae</taxon>
        <taxon>Streptophyta</taxon>
        <taxon>Embryophyta</taxon>
        <taxon>Tracheophyta</taxon>
        <taxon>Spermatophyta</taxon>
        <taxon>Magnoliopsida</taxon>
        <taxon>eudicotyledons</taxon>
        <taxon>Gunneridae</taxon>
        <taxon>Pentapetalae</taxon>
        <taxon>asterids</taxon>
        <taxon>lamiids</taxon>
        <taxon>Lamiales</taxon>
        <taxon>Lamiaceae</taxon>
        <taxon>Nepetoideae</taxon>
        <taxon>Mentheae</taxon>
        <taxon>Salviinae</taxon>
        <taxon>Salvia</taxon>
        <taxon>Salvia subgen. Calosphace</taxon>
    </lineage>
</organism>
<dbReference type="Proteomes" id="UP001567538">
    <property type="component" value="Unassembled WGS sequence"/>
</dbReference>
<protein>
    <submittedName>
        <fullName evidence="2">Protein unc-13 isoform X2</fullName>
    </submittedName>
</protein>
<proteinExistence type="predicted"/>
<evidence type="ECO:0000313" key="3">
    <source>
        <dbReference type="Proteomes" id="UP001567538"/>
    </source>
</evidence>
<accession>A0ABD1FJZ0</accession>
<evidence type="ECO:0000259" key="1">
    <source>
        <dbReference type="Pfam" id="PF25761"/>
    </source>
</evidence>
<dbReference type="PANTHER" id="PTHR31280">
    <property type="entry name" value="PROTEIN UNC-13 HOMOLOG"/>
    <property type="match status" value="1"/>
</dbReference>
<dbReference type="AlphaFoldDB" id="A0ABD1FJZ0"/>
<name>A0ABD1FJZ0_SALDI</name>
<dbReference type="PANTHER" id="PTHR31280:SF1">
    <property type="entry name" value="OS03G0138600 PROTEIN"/>
    <property type="match status" value="1"/>
</dbReference>
<dbReference type="Pfam" id="PF25761">
    <property type="entry name" value="TPR_PATROL1"/>
    <property type="match status" value="1"/>
</dbReference>
<evidence type="ECO:0000313" key="2">
    <source>
        <dbReference type="EMBL" id="KAL1532141.1"/>
    </source>
</evidence>
<feature type="domain" description="PATROL1-like C-terminal" evidence="1">
    <location>
        <begin position="2"/>
        <end position="81"/>
    </location>
</feature>
<dbReference type="InterPro" id="IPR057984">
    <property type="entry name" value="PATROL1_C"/>
</dbReference>
<reference evidence="2 3" key="1">
    <citation type="submission" date="2024-06" db="EMBL/GenBank/DDBJ databases">
        <title>A chromosome level genome sequence of Diviner's sage (Salvia divinorum).</title>
        <authorList>
            <person name="Ford S.A."/>
            <person name="Ro D.-K."/>
            <person name="Ness R.W."/>
            <person name="Phillips M.A."/>
        </authorList>
    </citation>
    <scope>NUCLEOTIDE SEQUENCE [LARGE SCALE GENOMIC DNA]</scope>
    <source>
        <strain evidence="2">SAF-2024a</strain>
        <tissue evidence="2">Leaf</tissue>
    </source>
</reference>
<gene>
    <name evidence="2" type="ORF">AAHA92_32188</name>
</gene>
<keyword evidence="3" id="KW-1185">Reference proteome</keyword>